<dbReference type="AlphaFoldDB" id="A0A0E9SRR1"/>
<organism evidence="1">
    <name type="scientific">Anguilla anguilla</name>
    <name type="common">European freshwater eel</name>
    <name type="synonym">Muraena anguilla</name>
    <dbReference type="NCBI Taxonomy" id="7936"/>
    <lineage>
        <taxon>Eukaryota</taxon>
        <taxon>Metazoa</taxon>
        <taxon>Chordata</taxon>
        <taxon>Craniata</taxon>
        <taxon>Vertebrata</taxon>
        <taxon>Euteleostomi</taxon>
        <taxon>Actinopterygii</taxon>
        <taxon>Neopterygii</taxon>
        <taxon>Teleostei</taxon>
        <taxon>Anguilliformes</taxon>
        <taxon>Anguillidae</taxon>
        <taxon>Anguilla</taxon>
    </lineage>
</organism>
<evidence type="ECO:0000313" key="1">
    <source>
        <dbReference type="EMBL" id="JAH43927.1"/>
    </source>
</evidence>
<reference evidence="1" key="2">
    <citation type="journal article" date="2015" name="Fish Shellfish Immunol.">
        <title>Early steps in the European eel (Anguilla anguilla)-Vibrio vulnificus interaction in the gills: Role of the RtxA13 toxin.</title>
        <authorList>
            <person name="Callol A."/>
            <person name="Pajuelo D."/>
            <person name="Ebbesson L."/>
            <person name="Teles M."/>
            <person name="MacKenzie S."/>
            <person name="Amaro C."/>
        </authorList>
    </citation>
    <scope>NUCLEOTIDE SEQUENCE</scope>
</reference>
<name>A0A0E9SRR1_ANGAN</name>
<dbReference type="EMBL" id="GBXM01064650">
    <property type="protein sequence ID" value="JAH43927.1"/>
    <property type="molecule type" value="Transcribed_RNA"/>
</dbReference>
<accession>A0A0E9SRR1</accession>
<sequence>MEYHGEHEGSHNADPVGCFATEHGLFTVLTGDQQV</sequence>
<reference evidence="1" key="1">
    <citation type="submission" date="2014-11" db="EMBL/GenBank/DDBJ databases">
        <authorList>
            <person name="Amaro Gonzalez C."/>
        </authorList>
    </citation>
    <scope>NUCLEOTIDE SEQUENCE</scope>
</reference>
<protein>
    <submittedName>
        <fullName evidence="1">Uncharacterized protein</fullName>
    </submittedName>
</protein>
<proteinExistence type="predicted"/>